<dbReference type="SUPFAM" id="SSF53850">
    <property type="entry name" value="Periplasmic binding protein-like II"/>
    <property type="match status" value="1"/>
</dbReference>
<name>A0A853A755_9ACTN</name>
<accession>A0A853A755</accession>
<dbReference type="EMBL" id="JACBZD010000001">
    <property type="protein sequence ID" value="NYI06282.1"/>
    <property type="molecule type" value="Genomic_DNA"/>
</dbReference>
<feature type="compositionally biased region" description="Gly residues" evidence="1">
    <location>
        <begin position="798"/>
        <end position="827"/>
    </location>
</feature>
<feature type="compositionally biased region" description="Gly residues" evidence="1">
    <location>
        <begin position="779"/>
        <end position="791"/>
    </location>
</feature>
<feature type="region of interest" description="Disordered" evidence="1">
    <location>
        <begin position="1"/>
        <end position="22"/>
    </location>
</feature>
<proteinExistence type="predicted"/>
<dbReference type="Proteomes" id="UP000567795">
    <property type="component" value="Unassembled WGS sequence"/>
</dbReference>
<dbReference type="Gene3D" id="3.40.190.10">
    <property type="entry name" value="Periplasmic binding protein-like II"/>
    <property type="match status" value="1"/>
</dbReference>
<organism evidence="3 4">
    <name type="scientific">Allostreptomyces psammosilenae</name>
    <dbReference type="NCBI Taxonomy" id="1892865"/>
    <lineage>
        <taxon>Bacteria</taxon>
        <taxon>Bacillati</taxon>
        <taxon>Actinomycetota</taxon>
        <taxon>Actinomycetes</taxon>
        <taxon>Kitasatosporales</taxon>
        <taxon>Streptomycetaceae</taxon>
        <taxon>Allostreptomyces</taxon>
    </lineage>
</organism>
<feature type="compositionally biased region" description="Low complexity" evidence="1">
    <location>
        <begin position="828"/>
        <end position="838"/>
    </location>
</feature>
<dbReference type="AlphaFoldDB" id="A0A853A755"/>
<gene>
    <name evidence="3" type="ORF">FHU37_003225</name>
</gene>
<keyword evidence="4" id="KW-1185">Reference proteome</keyword>
<evidence type="ECO:0000313" key="3">
    <source>
        <dbReference type="EMBL" id="NYI06282.1"/>
    </source>
</evidence>
<feature type="region of interest" description="Disordered" evidence="1">
    <location>
        <begin position="756"/>
        <end position="849"/>
    </location>
</feature>
<evidence type="ECO:0000256" key="1">
    <source>
        <dbReference type="SAM" id="MobiDB-lite"/>
    </source>
</evidence>
<keyword evidence="2" id="KW-0472">Membrane</keyword>
<dbReference type="RefSeq" id="WP_179814893.1">
    <property type="nucleotide sequence ID" value="NZ_JACBZD010000001.1"/>
</dbReference>
<sequence length="911" mass="94707">MTTTTHPRTRTTGRRRTPRAAGRALSAVGAVLLLLSGAGLAVTTPPALADEAAPGGPTESAMTLNGPAGTEFEDLSVTVSKTEDLINEAITVSWTGGAETRGPGIKPMGVNYLQIMQCWGDSPQGPERDQCQWGSSEDLTGGDKAWLRDITRHRNSPGVASDPLEEYYTEGPLAGQLRAGVGGISYGSAEADADPGTVPNVTPQVRFRPASGAEPSLSSYTNPYYNRNTTNEIAFGRTAADGTGLEHFEVQTDREATGLGCGEEISAPGGGTTPRNCWLVVVPRGEHEVDGTYMAGDEPSSILHSSPLSLSNWQHRLVFPLSFRSVESACELGADERRMTGSELVAEATVSWQAHMCRTTDTVYGYTSNADGVARSTLASTSDSAPGMAFATEPLDPAMLPEGQRVSYAPVALSGATVAFNIVVNPALGASEEITARRGQYMERMRLTPRLVAKLLTQFYRSSSPGGSDYLRGNPEHLFADPEFQAINPHFAGLTGHDGAADMVVSIARTDAVTALWRWIDADPDARAWLDGEPDPAGYVVNPTYLEMALPQDGIPKNDPGCQPRTDLIPIPLCLSNWSAYVDDFREAAYYARRGDNNRNASWEPQPPQRWKAMGPQARDKHLVITFTDTASAHRYGLQTAELLNAAGEYVAPTEESLRAGVAAMVDSPVPGVRQVDPEAEAEGAYPLTMLTYAGVNRTRLDDRTRGEYADFLEYAVGDGQVPGVREGQLPPGYVPLPEAEVEQAMATVECLRDEDACPDPVEPGGDPTPGDGSPPPGTGGSSPAGGGDGGAAPQSVGGAGAGTTGGTGGGSTGAGGGDGAAAGGGSPSPSTAPAATGPDGGEGGTTAATTVAQTPANPLGRLRLALWICAVTGALAVVAGPILTRLARETASGTLAAAERPGPRSAAAPS</sequence>
<feature type="transmembrane region" description="Helical" evidence="2">
    <location>
        <begin position="865"/>
        <end position="884"/>
    </location>
</feature>
<protein>
    <recommendedName>
        <fullName evidence="5">PBP domain-containing protein</fullName>
    </recommendedName>
</protein>
<reference evidence="3 4" key="1">
    <citation type="submission" date="2020-07" db="EMBL/GenBank/DDBJ databases">
        <title>Sequencing the genomes of 1000 actinobacteria strains.</title>
        <authorList>
            <person name="Klenk H.-P."/>
        </authorList>
    </citation>
    <scope>NUCLEOTIDE SEQUENCE [LARGE SCALE GENOMIC DNA]</scope>
    <source>
        <strain evidence="3 4">DSM 42178</strain>
    </source>
</reference>
<keyword evidence="2" id="KW-1133">Transmembrane helix</keyword>
<evidence type="ECO:0008006" key="5">
    <source>
        <dbReference type="Google" id="ProtNLM"/>
    </source>
</evidence>
<evidence type="ECO:0000313" key="4">
    <source>
        <dbReference type="Proteomes" id="UP000567795"/>
    </source>
</evidence>
<feature type="compositionally biased region" description="Basic residues" evidence="1">
    <location>
        <begin position="7"/>
        <end position="18"/>
    </location>
</feature>
<comment type="caution">
    <text evidence="3">The sequence shown here is derived from an EMBL/GenBank/DDBJ whole genome shotgun (WGS) entry which is preliminary data.</text>
</comment>
<evidence type="ECO:0000256" key="2">
    <source>
        <dbReference type="SAM" id="Phobius"/>
    </source>
</evidence>
<keyword evidence="2" id="KW-0812">Transmembrane</keyword>